<evidence type="ECO:0000313" key="2">
    <source>
        <dbReference type="Proteomes" id="UP000824782"/>
    </source>
</evidence>
<accession>A0AAV7CBL1</accession>
<dbReference type="Proteomes" id="UP000824782">
    <property type="component" value="Unassembled WGS sequence"/>
</dbReference>
<gene>
    <name evidence="1" type="ORF">GDO81_007907</name>
</gene>
<sequence>MIYILEISACPTYVGPTRIIHLWPHLASPTSGLRQTWYLSLERCSQEKNKSSC</sequence>
<dbReference type="EMBL" id="WNYA01000003">
    <property type="protein sequence ID" value="KAG8582074.1"/>
    <property type="molecule type" value="Genomic_DNA"/>
</dbReference>
<evidence type="ECO:0000313" key="1">
    <source>
        <dbReference type="EMBL" id="KAG8582074.1"/>
    </source>
</evidence>
<comment type="caution">
    <text evidence="1">The sequence shown here is derived from an EMBL/GenBank/DDBJ whole genome shotgun (WGS) entry which is preliminary data.</text>
</comment>
<protein>
    <submittedName>
        <fullName evidence="1">Uncharacterized protein</fullName>
    </submittedName>
</protein>
<organism evidence="1 2">
    <name type="scientific">Engystomops pustulosus</name>
    <name type="common">Tungara frog</name>
    <name type="synonym">Physalaemus pustulosus</name>
    <dbReference type="NCBI Taxonomy" id="76066"/>
    <lineage>
        <taxon>Eukaryota</taxon>
        <taxon>Metazoa</taxon>
        <taxon>Chordata</taxon>
        <taxon>Craniata</taxon>
        <taxon>Vertebrata</taxon>
        <taxon>Euteleostomi</taxon>
        <taxon>Amphibia</taxon>
        <taxon>Batrachia</taxon>
        <taxon>Anura</taxon>
        <taxon>Neobatrachia</taxon>
        <taxon>Hyloidea</taxon>
        <taxon>Leptodactylidae</taxon>
        <taxon>Leiuperinae</taxon>
        <taxon>Engystomops</taxon>
    </lineage>
</organism>
<dbReference type="AlphaFoldDB" id="A0AAV7CBL1"/>
<name>A0AAV7CBL1_ENGPU</name>
<proteinExistence type="predicted"/>
<keyword evidence="2" id="KW-1185">Reference proteome</keyword>
<reference evidence="1" key="1">
    <citation type="thesis" date="2020" institute="ProQuest LLC" country="789 East Eisenhower Parkway, Ann Arbor, MI, USA">
        <title>Comparative Genomics and Chromosome Evolution.</title>
        <authorList>
            <person name="Mudd A.B."/>
        </authorList>
    </citation>
    <scope>NUCLEOTIDE SEQUENCE</scope>
    <source>
        <strain evidence="1">237g6f4</strain>
        <tissue evidence="1">Blood</tissue>
    </source>
</reference>